<evidence type="ECO:0000313" key="3">
    <source>
        <dbReference type="Proteomes" id="UP000682111"/>
    </source>
</evidence>
<comment type="caution">
    <text evidence="2">The sequence shown here is derived from an EMBL/GenBank/DDBJ whole genome shotgun (WGS) entry which is preliminary data.</text>
</comment>
<proteinExistence type="predicted"/>
<keyword evidence="3" id="KW-1185">Reference proteome</keyword>
<name>A0A920BU71_9BACI</name>
<feature type="transmembrane region" description="Helical" evidence="1">
    <location>
        <begin position="33"/>
        <end position="53"/>
    </location>
</feature>
<dbReference type="OrthoDB" id="4331374at2"/>
<keyword evidence="1" id="KW-1133">Transmembrane helix</keyword>
<feature type="transmembrane region" description="Helical" evidence="1">
    <location>
        <begin position="174"/>
        <end position="191"/>
    </location>
</feature>
<feature type="transmembrane region" description="Helical" evidence="1">
    <location>
        <begin position="73"/>
        <end position="91"/>
    </location>
</feature>
<protein>
    <recommendedName>
        <fullName evidence="4">Phospholipid phosphatase</fullName>
    </recommendedName>
</protein>
<accession>A0A920BU71</accession>
<evidence type="ECO:0008006" key="4">
    <source>
        <dbReference type="Google" id="ProtNLM"/>
    </source>
</evidence>
<organism evidence="2 3">
    <name type="scientific">Robertmurraya siralis</name>
    <dbReference type="NCBI Taxonomy" id="77777"/>
    <lineage>
        <taxon>Bacteria</taxon>
        <taxon>Bacillati</taxon>
        <taxon>Bacillota</taxon>
        <taxon>Bacilli</taxon>
        <taxon>Bacillales</taxon>
        <taxon>Bacillaceae</taxon>
        <taxon>Robertmurraya</taxon>
    </lineage>
</organism>
<dbReference type="Proteomes" id="UP000682111">
    <property type="component" value="Unassembled WGS sequence"/>
</dbReference>
<reference evidence="2" key="1">
    <citation type="submission" date="2021-03" db="EMBL/GenBank/DDBJ databases">
        <title>Antimicrobial resistance genes in bacteria isolated from Japanese honey, and their potential for conferring macrolide and lincosamide resistance in the American foulbrood pathogen Paenibacillus larvae.</title>
        <authorList>
            <person name="Okamoto M."/>
            <person name="Kumagai M."/>
            <person name="Kanamori H."/>
            <person name="Takamatsu D."/>
        </authorList>
    </citation>
    <scope>NUCLEOTIDE SEQUENCE</scope>
    <source>
        <strain evidence="2">J27TS8</strain>
    </source>
</reference>
<evidence type="ECO:0000256" key="1">
    <source>
        <dbReference type="SAM" id="Phobius"/>
    </source>
</evidence>
<sequence length="225" mass="25852">MAFVNSFLFFFLGFAYLLLLIWGIILSKKYGLLNLYSLLFLVIIGLVYDNIIIGLGKEIGEGNTLENLSYIRFWFHALFTPTLILSVLNICHEIGLIWARKAFWRVIFFILTIALILYELLTSVKGLELKPVWRNSVLTYEPSGDPNSPIMVGVVTLVLTIIGLIFLRKFHFPWLFISTMLIILGGILQIWVKNFPIMNVLELLLIVSLLLTKQFQVHHRPSPNI</sequence>
<gene>
    <name evidence="2" type="ORF">J27TS8_26660</name>
</gene>
<evidence type="ECO:0000313" key="2">
    <source>
        <dbReference type="EMBL" id="GIN62673.1"/>
    </source>
</evidence>
<dbReference type="RefSeq" id="WP_137744140.1">
    <property type="nucleotide sequence ID" value="NZ_BORC01000004.1"/>
</dbReference>
<keyword evidence="1" id="KW-0812">Transmembrane</keyword>
<feature type="transmembrane region" description="Helical" evidence="1">
    <location>
        <begin position="197"/>
        <end position="215"/>
    </location>
</feature>
<dbReference type="EMBL" id="BORC01000004">
    <property type="protein sequence ID" value="GIN62673.1"/>
    <property type="molecule type" value="Genomic_DNA"/>
</dbReference>
<keyword evidence="1" id="KW-0472">Membrane</keyword>
<dbReference type="AlphaFoldDB" id="A0A920BU71"/>
<feature type="transmembrane region" description="Helical" evidence="1">
    <location>
        <begin position="150"/>
        <end position="167"/>
    </location>
</feature>
<feature type="transmembrane region" description="Helical" evidence="1">
    <location>
        <begin position="6"/>
        <end position="26"/>
    </location>
</feature>
<feature type="transmembrane region" description="Helical" evidence="1">
    <location>
        <begin position="103"/>
        <end position="121"/>
    </location>
</feature>